<accession>A0A0A9AYT0</accession>
<dbReference type="AlphaFoldDB" id="A0A0A9AYT0"/>
<dbReference type="EMBL" id="GBRH01242867">
    <property type="protein sequence ID" value="JAD55028.1"/>
    <property type="molecule type" value="Transcribed_RNA"/>
</dbReference>
<protein>
    <submittedName>
        <fullName evidence="1">Uncharacterized protein</fullName>
    </submittedName>
</protein>
<proteinExistence type="predicted"/>
<organism evidence="1">
    <name type="scientific">Arundo donax</name>
    <name type="common">Giant reed</name>
    <name type="synonym">Donax arundinaceus</name>
    <dbReference type="NCBI Taxonomy" id="35708"/>
    <lineage>
        <taxon>Eukaryota</taxon>
        <taxon>Viridiplantae</taxon>
        <taxon>Streptophyta</taxon>
        <taxon>Embryophyta</taxon>
        <taxon>Tracheophyta</taxon>
        <taxon>Spermatophyta</taxon>
        <taxon>Magnoliopsida</taxon>
        <taxon>Liliopsida</taxon>
        <taxon>Poales</taxon>
        <taxon>Poaceae</taxon>
        <taxon>PACMAD clade</taxon>
        <taxon>Arundinoideae</taxon>
        <taxon>Arundineae</taxon>
        <taxon>Arundo</taxon>
    </lineage>
</organism>
<name>A0A0A9AYT0_ARUDO</name>
<sequence length="49" mass="5805">MPISLRRNILSIVPCHKINHSSNRERYIKNSLCIHQPKDITYKIFIPCI</sequence>
<evidence type="ECO:0000313" key="1">
    <source>
        <dbReference type="EMBL" id="JAD55028.1"/>
    </source>
</evidence>
<reference evidence="1" key="2">
    <citation type="journal article" date="2015" name="Data Brief">
        <title>Shoot transcriptome of the giant reed, Arundo donax.</title>
        <authorList>
            <person name="Barrero R.A."/>
            <person name="Guerrero F.D."/>
            <person name="Moolhuijzen P."/>
            <person name="Goolsby J.A."/>
            <person name="Tidwell J."/>
            <person name="Bellgard S.E."/>
            <person name="Bellgard M.I."/>
        </authorList>
    </citation>
    <scope>NUCLEOTIDE SEQUENCE</scope>
    <source>
        <tissue evidence="1">Shoot tissue taken approximately 20 cm above the soil surface</tissue>
    </source>
</reference>
<reference evidence="1" key="1">
    <citation type="submission" date="2014-09" db="EMBL/GenBank/DDBJ databases">
        <authorList>
            <person name="Magalhaes I.L.F."/>
            <person name="Oliveira U."/>
            <person name="Santos F.R."/>
            <person name="Vidigal T.H.D.A."/>
            <person name="Brescovit A.D."/>
            <person name="Santos A.J."/>
        </authorList>
    </citation>
    <scope>NUCLEOTIDE SEQUENCE</scope>
    <source>
        <tissue evidence="1">Shoot tissue taken approximately 20 cm above the soil surface</tissue>
    </source>
</reference>